<sequence>MTIKQIPIFFVFFLQAFLLKAELSLPAIFGDNMILQRDSPIKLWGWAGKNETVHVQFMQQKLKAKADKNGQWSLTLAPTAYGGPYNMEIKGHSEQVSLKNILVGEVWLASGQSNMEWTVKNSNNAASEISQANYPNIRAFNVEKSISEVPKQDLKGKWAVCSPTTVDDFSAVGYFFSLKLYQELGIPVGIINASWGGTGIETWTSGNSFDKLPAHFNAPYQQQFNGDLQNFLKENELKKQAYQQTLAKDPGISSKWYENNTDLSAWGKMRVPQFWEPSLGEVDGIIWFKRRIYLPKGTSGKTGTVHLGTIDDDDVCWINGVKVGESTGHMSIRNYDIPNSTLKDGENIITVKITDTNGEGGFYGNPADLYIDLEGERFPLDGDWDYKEAVTNKQFGFRNFSPNMFHSLLFNGMINPLIPYTIRGVIWYQGEHNAGQAYDYRTLFPNLIADWRSQWKTDFPFYWVQLANYMAKEKSPEDSDWAKLRDAQTRTLRLAHTGQAVITDIGEADDIHPRNKQEVGRRLALIALAKNYGRKNLVYSGPTFKSVVKEGNKLIISFDVTGSELVVNNKYGYVEGFALAGADKKFVWAQAHIDGNRIVVQADQLSSPVFVRYAWSNNPDVNLFNKEGLPAIPFSNEE</sequence>
<protein>
    <submittedName>
        <fullName evidence="3">Sialate O-acetylesterase</fullName>
    </submittedName>
</protein>
<dbReference type="Gene3D" id="3.40.50.1110">
    <property type="entry name" value="SGNH hydrolase"/>
    <property type="match status" value="2"/>
</dbReference>
<evidence type="ECO:0000259" key="2">
    <source>
        <dbReference type="Pfam" id="PF03629"/>
    </source>
</evidence>
<keyword evidence="4" id="KW-1185">Reference proteome</keyword>
<feature type="domain" description="Sialate O-acetylesterase" evidence="2">
    <location>
        <begin position="105"/>
        <end position="208"/>
    </location>
</feature>
<dbReference type="AlphaFoldDB" id="A0A420BGW2"/>
<dbReference type="RefSeq" id="WP_120257670.1">
    <property type="nucleotide sequence ID" value="NZ_RAPY01000001.1"/>
</dbReference>
<evidence type="ECO:0000313" key="3">
    <source>
        <dbReference type="EMBL" id="RKE55943.1"/>
    </source>
</evidence>
<accession>A0A420BGW2</accession>
<evidence type="ECO:0000313" key="4">
    <source>
        <dbReference type="Proteomes" id="UP000286246"/>
    </source>
</evidence>
<organism evidence="3 4">
    <name type="scientific">Sphingobacterium detergens</name>
    <dbReference type="NCBI Taxonomy" id="1145106"/>
    <lineage>
        <taxon>Bacteria</taxon>
        <taxon>Pseudomonadati</taxon>
        <taxon>Bacteroidota</taxon>
        <taxon>Sphingobacteriia</taxon>
        <taxon>Sphingobacteriales</taxon>
        <taxon>Sphingobacteriaceae</taxon>
        <taxon>Sphingobacterium</taxon>
    </lineage>
</organism>
<dbReference type="InterPro" id="IPR008979">
    <property type="entry name" value="Galactose-bd-like_sf"/>
</dbReference>
<dbReference type="OrthoDB" id="9816001at2"/>
<comment type="caution">
    <text evidence="3">The sequence shown here is derived from an EMBL/GenBank/DDBJ whole genome shotgun (WGS) entry which is preliminary data.</text>
</comment>
<dbReference type="Proteomes" id="UP000286246">
    <property type="component" value="Unassembled WGS sequence"/>
</dbReference>
<dbReference type="SUPFAM" id="SSF49785">
    <property type="entry name" value="Galactose-binding domain-like"/>
    <property type="match status" value="1"/>
</dbReference>
<evidence type="ECO:0000256" key="1">
    <source>
        <dbReference type="ARBA" id="ARBA00022801"/>
    </source>
</evidence>
<dbReference type="GO" id="GO:0005975">
    <property type="term" value="P:carbohydrate metabolic process"/>
    <property type="evidence" value="ECO:0007669"/>
    <property type="project" value="TreeGrafter"/>
</dbReference>
<dbReference type="EMBL" id="RAPY01000001">
    <property type="protein sequence ID" value="RKE55943.1"/>
    <property type="molecule type" value="Genomic_DNA"/>
</dbReference>
<name>A0A420BGW2_SPHD1</name>
<gene>
    <name evidence="3" type="ORF">DFQ12_0786</name>
</gene>
<dbReference type="InterPro" id="IPR005181">
    <property type="entry name" value="SASA"/>
</dbReference>
<reference evidence="3 4" key="1">
    <citation type="submission" date="2018-09" db="EMBL/GenBank/DDBJ databases">
        <title>Genomic Encyclopedia of Type Strains, Phase III (KMG-III): the genomes of soil and plant-associated and newly described type strains.</title>
        <authorList>
            <person name="Whitman W."/>
        </authorList>
    </citation>
    <scope>NUCLEOTIDE SEQUENCE [LARGE SCALE GENOMIC DNA]</scope>
    <source>
        <strain evidence="3 4">CECT 7938</strain>
    </source>
</reference>
<dbReference type="InterPro" id="IPR036514">
    <property type="entry name" value="SGNH_hydro_sf"/>
</dbReference>
<dbReference type="GO" id="GO:0001681">
    <property type="term" value="F:sialate O-acetylesterase activity"/>
    <property type="evidence" value="ECO:0007669"/>
    <property type="project" value="InterPro"/>
</dbReference>
<proteinExistence type="predicted"/>
<feature type="domain" description="Sialate O-acetylesterase" evidence="2">
    <location>
        <begin position="421"/>
        <end position="524"/>
    </location>
</feature>
<dbReference type="PANTHER" id="PTHR22901">
    <property type="entry name" value="SIALATE O-ACETYLESTERASE"/>
    <property type="match status" value="1"/>
</dbReference>
<dbReference type="InterPro" id="IPR039329">
    <property type="entry name" value="SIAE"/>
</dbReference>
<dbReference type="PANTHER" id="PTHR22901:SF0">
    <property type="entry name" value="SIALATE O-ACETYLESTERASE"/>
    <property type="match status" value="1"/>
</dbReference>
<dbReference type="SUPFAM" id="SSF52266">
    <property type="entry name" value="SGNH hydrolase"/>
    <property type="match status" value="1"/>
</dbReference>
<keyword evidence="1" id="KW-0378">Hydrolase</keyword>
<dbReference type="Pfam" id="PF03629">
    <property type="entry name" value="SASA"/>
    <property type="match status" value="2"/>
</dbReference>